<accession>A0A934KD68</accession>
<dbReference type="RefSeq" id="WP_338179050.1">
    <property type="nucleotide sequence ID" value="NZ_JAEKNQ010000035.1"/>
</dbReference>
<dbReference type="EMBL" id="JAEKNQ010000035">
    <property type="protein sequence ID" value="MBJ7603284.1"/>
    <property type="molecule type" value="Genomic_DNA"/>
</dbReference>
<sequence>MSPEEAITAFKTLGCRPVPRHSRKNYVWLELDDEGGRQIAIFNVPTSKNPIRKGTLLNGLLRPNGIRDENHLRELLNDPDPPAAFWRALPKGGPRYRPGGQ</sequence>
<protein>
    <submittedName>
        <fullName evidence="1">Uncharacterized protein</fullName>
    </submittedName>
</protein>
<dbReference type="Proteomes" id="UP000620075">
    <property type="component" value="Unassembled WGS sequence"/>
</dbReference>
<gene>
    <name evidence="1" type="ORF">JF888_08875</name>
</gene>
<reference evidence="1 2" key="1">
    <citation type="submission" date="2020-10" db="EMBL/GenBank/DDBJ databases">
        <title>Ca. Dormibacterota MAGs.</title>
        <authorList>
            <person name="Montgomery K."/>
        </authorList>
    </citation>
    <scope>NUCLEOTIDE SEQUENCE [LARGE SCALE GENOMIC DNA]</scope>
    <source>
        <strain evidence="1">SC8811_S16_3</strain>
    </source>
</reference>
<comment type="caution">
    <text evidence="1">The sequence shown here is derived from an EMBL/GenBank/DDBJ whole genome shotgun (WGS) entry which is preliminary data.</text>
</comment>
<name>A0A934KD68_9BACT</name>
<dbReference type="AlphaFoldDB" id="A0A934KD68"/>
<evidence type="ECO:0000313" key="2">
    <source>
        <dbReference type="Proteomes" id="UP000620075"/>
    </source>
</evidence>
<organism evidence="1 2">
    <name type="scientific">Candidatus Dormiibacter inghamiae</name>
    <dbReference type="NCBI Taxonomy" id="3127013"/>
    <lineage>
        <taxon>Bacteria</taxon>
        <taxon>Bacillati</taxon>
        <taxon>Candidatus Dormiibacterota</taxon>
        <taxon>Candidatus Dormibacteria</taxon>
        <taxon>Candidatus Dormibacterales</taxon>
        <taxon>Candidatus Dormibacteraceae</taxon>
        <taxon>Candidatus Dormiibacter</taxon>
    </lineage>
</organism>
<proteinExistence type="predicted"/>
<evidence type="ECO:0000313" key="1">
    <source>
        <dbReference type="EMBL" id="MBJ7603284.1"/>
    </source>
</evidence>